<dbReference type="Pfam" id="PF05845">
    <property type="entry name" value="PhnH"/>
    <property type="match status" value="1"/>
</dbReference>
<proteinExistence type="predicted"/>
<dbReference type="RefSeq" id="WP_085190262.1">
    <property type="nucleotide sequence ID" value="NZ_AP022605.1"/>
</dbReference>
<protein>
    <submittedName>
        <fullName evidence="2">Phosphonate C-P lyase</fullName>
    </submittedName>
</protein>
<gene>
    <name evidence="2" type="ORF">AWC01_09380</name>
    <name evidence="1" type="ORF">MDOR_08410</name>
</gene>
<dbReference type="Gene3D" id="3.40.50.11310">
    <property type="entry name" value="Bacterial phosphonate metabolism protein PhnH"/>
    <property type="match status" value="1"/>
</dbReference>
<dbReference type="OrthoDB" id="4627446at2"/>
<reference evidence="1" key="3">
    <citation type="submission" date="2020-02" db="EMBL/GenBank/DDBJ databases">
        <authorList>
            <person name="Matsumoto Y."/>
            <person name="Motooka D."/>
            <person name="Nakamura S."/>
        </authorList>
    </citation>
    <scope>NUCLEOTIDE SEQUENCE</scope>
    <source>
        <strain evidence="1">JCM 12405</strain>
    </source>
</reference>
<dbReference type="GO" id="GO:0016829">
    <property type="term" value="F:lyase activity"/>
    <property type="evidence" value="ECO:0007669"/>
    <property type="project" value="UniProtKB-KW"/>
</dbReference>
<dbReference type="EMBL" id="LQOS01000024">
    <property type="protein sequence ID" value="ORV42078.1"/>
    <property type="molecule type" value="Genomic_DNA"/>
</dbReference>
<dbReference type="SUPFAM" id="SSF159709">
    <property type="entry name" value="PhnH-like"/>
    <property type="match status" value="1"/>
</dbReference>
<dbReference type="EMBL" id="AP022605">
    <property type="protein sequence ID" value="BBZ06672.1"/>
    <property type="molecule type" value="Genomic_DNA"/>
</dbReference>
<dbReference type="InterPro" id="IPR008772">
    <property type="entry name" value="Phosphonate_metab_PhnH"/>
</dbReference>
<dbReference type="InterPro" id="IPR038058">
    <property type="entry name" value="PhnH-like_sp"/>
</dbReference>
<evidence type="ECO:0000313" key="1">
    <source>
        <dbReference type="EMBL" id="BBZ06672.1"/>
    </source>
</evidence>
<name>A0A1X1TC51_9MYCO</name>
<keyword evidence="2" id="KW-0456">Lyase</keyword>
<dbReference type="STRING" id="126673.AWC01_09380"/>
<sequence length="187" mass="19127">MTWDMVHDSRTAFLACMRALCSPGTPIELSCVPGLSGHPELDRAAAVLLALLDRGLGLGFSGDDAVRRVAATACTLTGASLVDVGAADWVVVHGPPATAISQARRGTRGAPEDGATLVIATTGEARALMLSGPGLPEPTTCFIPLDAVALHALTAAKSNPPTGVDLLIITPECLIGLPRSVSVQWVS</sequence>
<dbReference type="GO" id="GO:0019634">
    <property type="term" value="P:organic phosphonate metabolic process"/>
    <property type="evidence" value="ECO:0007669"/>
    <property type="project" value="InterPro"/>
</dbReference>
<keyword evidence="3" id="KW-1185">Reference proteome</keyword>
<dbReference type="Proteomes" id="UP000193564">
    <property type="component" value="Unassembled WGS sequence"/>
</dbReference>
<organism evidence="2 3">
    <name type="scientific">Mycolicibacterium doricum</name>
    <dbReference type="NCBI Taxonomy" id="126673"/>
    <lineage>
        <taxon>Bacteria</taxon>
        <taxon>Bacillati</taxon>
        <taxon>Actinomycetota</taxon>
        <taxon>Actinomycetes</taxon>
        <taxon>Mycobacteriales</taxon>
        <taxon>Mycobacteriaceae</taxon>
        <taxon>Mycolicibacterium</taxon>
    </lineage>
</organism>
<evidence type="ECO:0000313" key="3">
    <source>
        <dbReference type="Proteomes" id="UP000193564"/>
    </source>
</evidence>
<evidence type="ECO:0000313" key="2">
    <source>
        <dbReference type="EMBL" id="ORV42078.1"/>
    </source>
</evidence>
<reference evidence="2 3" key="1">
    <citation type="submission" date="2016-01" db="EMBL/GenBank/DDBJ databases">
        <title>The new phylogeny of the genus Mycobacterium.</title>
        <authorList>
            <person name="Tarcisio F."/>
            <person name="Conor M."/>
            <person name="Antonella G."/>
            <person name="Elisabetta G."/>
            <person name="Giulia F.S."/>
            <person name="Sara T."/>
            <person name="Anna F."/>
            <person name="Clotilde B."/>
            <person name="Roberto B."/>
            <person name="Veronica D.S."/>
            <person name="Fabio R."/>
            <person name="Monica P."/>
            <person name="Olivier J."/>
            <person name="Enrico T."/>
            <person name="Nicola S."/>
        </authorList>
    </citation>
    <scope>NUCLEOTIDE SEQUENCE [LARGE SCALE GENOMIC DNA]</scope>
    <source>
        <strain evidence="2 3">DSM 44339</strain>
    </source>
</reference>
<accession>A0A1X1TC51</accession>
<dbReference type="Proteomes" id="UP000467201">
    <property type="component" value="Chromosome"/>
</dbReference>
<evidence type="ECO:0000313" key="4">
    <source>
        <dbReference type="Proteomes" id="UP000467201"/>
    </source>
</evidence>
<dbReference type="KEGG" id="mdr:MDOR_08410"/>
<reference evidence="1 4" key="2">
    <citation type="journal article" date="2019" name="Emerg. Microbes Infect.">
        <title>Comprehensive subspecies identification of 175 nontuberculous mycobacteria species based on 7547 genomic profiles.</title>
        <authorList>
            <person name="Matsumoto Y."/>
            <person name="Kinjo T."/>
            <person name="Motooka D."/>
            <person name="Nabeya D."/>
            <person name="Jung N."/>
            <person name="Uechi K."/>
            <person name="Horii T."/>
            <person name="Iida T."/>
            <person name="Fujita J."/>
            <person name="Nakamura S."/>
        </authorList>
    </citation>
    <scope>NUCLEOTIDE SEQUENCE [LARGE SCALE GENOMIC DNA]</scope>
    <source>
        <strain evidence="1 4">JCM 12405</strain>
    </source>
</reference>
<dbReference type="AlphaFoldDB" id="A0A1X1TC51"/>